<dbReference type="SUPFAM" id="SSF47661">
    <property type="entry name" value="t-snare proteins"/>
    <property type="match status" value="1"/>
</dbReference>
<organism evidence="3 4">
    <name type="scientific">Rhizoclosmatium globosum</name>
    <dbReference type="NCBI Taxonomy" id="329046"/>
    <lineage>
        <taxon>Eukaryota</taxon>
        <taxon>Fungi</taxon>
        <taxon>Fungi incertae sedis</taxon>
        <taxon>Chytridiomycota</taxon>
        <taxon>Chytridiomycota incertae sedis</taxon>
        <taxon>Chytridiomycetes</taxon>
        <taxon>Chytridiales</taxon>
        <taxon>Chytriomycetaceae</taxon>
        <taxon>Rhizoclosmatium</taxon>
    </lineage>
</organism>
<feature type="domain" description="Syntaxin N-terminal" evidence="2">
    <location>
        <begin position="59"/>
        <end position="203"/>
    </location>
</feature>
<dbReference type="STRING" id="329046.A0A1Y2CE47"/>
<keyword evidence="4" id="KW-1185">Reference proteome</keyword>
<evidence type="ECO:0000259" key="2">
    <source>
        <dbReference type="Pfam" id="PF00804"/>
    </source>
</evidence>
<dbReference type="Proteomes" id="UP000193642">
    <property type="component" value="Unassembled WGS sequence"/>
</dbReference>
<sequence length="270" mass="31061">MARDRTAAFKGGNSSNTNAANNWEQDVQQQPNYANAASAAYPPAQPITRPDEVLLSAAKDMDTFYRQRDVLTQYINRIEYNIDQIKQLNLRSLSEVNQNAAARLKTQCEDLTAETSKLVQFTRDGVKMLHQSRKGDKNIRKGQYNFVLQKLQGVTRNFIQVENDIKLSKKDQIARQYRIAKPNATDAEIQEAIDSGRTDVFNQLMLNSRVANQQKVLGEVQDRQKELEKVLKSMSELQDIMIEMNTLINVWHFFLKPYVNTNYLEPTRND</sequence>
<reference evidence="3 4" key="1">
    <citation type="submission" date="2016-07" db="EMBL/GenBank/DDBJ databases">
        <title>Pervasive Adenine N6-methylation of Active Genes in Fungi.</title>
        <authorList>
            <consortium name="DOE Joint Genome Institute"/>
            <person name="Mondo S.J."/>
            <person name="Dannebaum R.O."/>
            <person name="Kuo R.C."/>
            <person name="Labutti K."/>
            <person name="Haridas S."/>
            <person name="Kuo A."/>
            <person name="Salamov A."/>
            <person name="Ahrendt S.R."/>
            <person name="Lipzen A."/>
            <person name="Sullivan W."/>
            <person name="Andreopoulos W.B."/>
            <person name="Clum A."/>
            <person name="Lindquist E."/>
            <person name="Daum C."/>
            <person name="Ramamoorthy G.K."/>
            <person name="Gryganskyi A."/>
            <person name="Culley D."/>
            <person name="Magnuson J.K."/>
            <person name="James T.Y."/>
            <person name="O'Malley M.A."/>
            <person name="Stajich J.E."/>
            <person name="Spatafora J.W."/>
            <person name="Visel A."/>
            <person name="Grigoriev I.V."/>
        </authorList>
    </citation>
    <scope>NUCLEOTIDE SEQUENCE [LARGE SCALE GENOMIC DNA]</scope>
    <source>
        <strain evidence="3 4">JEL800</strain>
    </source>
</reference>
<dbReference type="GO" id="GO:0016192">
    <property type="term" value="P:vesicle-mediated transport"/>
    <property type="evidence" value="ECO:0007669"/>
    <property type="project" value="InterPro"/>
</dbReference>
<accession>A0A1Y2CE47</accession>
<gene>
    <name evidence="3" type="ORF">BCR33DRAFT_195371</name>
</gene>
<feature type="compositionally biased region" description="Low complexity" evidence="1">
    <location>
        <begin position="11"/>
        <end position="25"/>
    </location>
</feature>
<evidence type="ECO:0000313" key="4">
    <source>
        <dbReference type="Proteomes" id="UP000193642"/>
    </source>
</evidence>
<dbReference type="OrthoDB" id="10255013at2759"/>
<dbReference type="InterPro" id="IPR010989">
    <property type="entry name" value="SNARE"/>
</dbReference>
<dbReference type="Gene3D" id="1.20.58.70">
    <property type="match status" value="1"/>
</dbReference>
<name>A0A1Y2CE47_9FUNG</name>
<protein>
    <submittedName>
        <fullName evidence="3">t-SNARE</fullName>
    </submittedName>
</protein>
<feature type="region of interest" description="Disordered" evidence="1">
    <location>
        <begin position="1"/>
        <end position="25"/>
    </location>
</feature>
<evidence type="ECO:0000313" key="3">
    <source>
        <dbReference type="EMBL" id="ORY45206.1"/>
    </source>
</evidence>
<dbReference type="Pfam" id="PF00804">
    <property type="entry name" value="Syntaxin"/>
    <property type="match status" value="1"/>
</dbReference>
<dbReference type="GO" id="GO:0016020">
    <property type="term" value="C:membrane"/>
    <property type="evidence" value="ECO:0007669"/>
    <property type="project" value="InterPro"/>
</dbReference>
<dbReference type="AlphaFoldDB" id="A0A1Y2CE47"/>
<dbReference type="EMBL" id="MCGO01000020">
    <property type="protein sequence ID" value="ORY45206.1"/>
    <property type="molecule type" value="Genomic_DNA"/>
</dbReference>
<comment type="caution">
    <text evidence="3">The sequence shown here is derived from an EMBL/GenBank/DDBJ whole genome shotgun (WGS) entry which is preliminary data.</text>
</comment>
<dbReference type="InterPro" id="IPR006011">
    <property type="entry name" value="Syntaxin_N"/>
</dbReference>
<evidence type="ECO:0000256" key="1">
    <source>
        <dbReference type="SAM" id="MobiDB-lite"/>
    </source>
</evidence>
<proteinExistence type="predicted"/>